<keyword evidence="3" id="KW-1185">Reference proteome</keyword>
<proteinExistence type="predicted"/>
<evidence type="ECO:0000313" key="3">
    <source>
        <dbReference type="Proteomes" id="UP001157091"/>
    </source>
</evidence>
<accession>A0ABQ6I4F2</accession>
<dbReference type="PANTHER" id="PTHR38479">
    <property type="entry name" value="LMO0824 PROTEIN"/>
    <property type="match status" value="1"/>
</dbReference>
<protein>
    <recommendedName>
        <fullName evidence="4">Winged helix DNA-binding domain-containing protein</fullName>
    </recommendedName>
</protein>
<feature type="region of interest" description="Disordered" evidence="1">
    <location>
        <begin position="273"/>
        <end position="294"/>
    </location>
</feature>
<dbReference type="EMBL" id="BSUK01000001">
    <property type="protein sequence ID" value="GMA25023.1"/>
    <property type="molecule type" value="Genomic_DNA"/>
</dbReference>
<organism evidence="2 3">
    <name type="scientific">Luteimicrobium album</name>
    <dbReference type="NCBI Taxonomy" id="1054550"/>
    <lineage>
        <taxon>Bacteria</taxon>
        <taxon>Bacillati</taxon>
        <taxon>Actinomycetota</taxon>
        <taxon>Actinomycetes</taxon>
        <taxon>Micrococcales</taxon>
        <taxon>Luteimicrobium</taxon>
    </lineage>
</organism>
<dbReference type="InterPro" id="IPR009351">
    <property type="entry name" value="AlkZ-like"/>
</dbReference>
<name>A0ABQ6I4F2_9MICO</name>
<evidence type="ECO:0000256" key="1">
    <source>
        <dbReference type="SAM" id="MobiDB-lite"/>
    </source>
</evidence>
<comment type="caution">
    <text evidence="2">The sequence shown here is derived from an EMBL/GenBank/DDBJ whole genome shotgun (WGS) entry which is preliminary data.</text>
</comment>
<evidence type="ECO:0008006" key="4">
    <source>
        <dbReference type="Google" id="ProtNLM"/>
    </source>
</evidence>
<reference evidence="3" key="1">
    <citation type="journal article" date="2019" name="Int. J. Syst. Evol. Microbiol.">
        <title>The Global Catalogue of Microorganisms (GCM) 10K type strain sequencing project: providing services to taxonomists for standard genome sequencing and annotation.</title>
        <authorList>
            <consortium name="The Broad Institute Genomics Platform"/>
            <consortium name="The Broad Institute Genome Sequencing Center for Infectious Disease"/>
            <person name="Wu L."/>
            <person name="Ma J."/>
        </authorList>
    </citation>
    <scope>NUCLEOTIDE SEQUENCE [LARGE SCALE GENOMIC DNA]</scope>
    <source>
        <strain evidence="3">NBRC 106348</strain>
    </source>
</reference>
<dbReference type="Proteomes" id="UP001157091">
    <property type="component" value="Unassembled WGS sequence"/>
</dbReference>
<gene>
    <name evidence="2" type="ORF">GCM10025864_27820</name>
</gene>
<sequence length="392" mass="42271">MVDALTRQDVLARRRHAQGLDAPPGSVHDPDALAVLDLGVQDTGGDGALWALVVRGLALGDDPWDGLALAWTLRGAPHAYRRRDLAAVAVATAPFSADDAAKRVFDAAKPLREAGVPVLDPLREIAALEREIVGEPTVKGELSTRLTERLRPEQVRWCNPCQATHSWELPFRLAALQGGLELEPGTSPPVLRHVPGLEPPAYARPGTEAEPRFDVVRAYLHLFGPATVREVAAYLDAPARTVQEHWPGDAVEVEVTGVEPTLLRGRPEPRFVLADDLAGPRGDRDADPRGPGDPAVHLLGPFDPYLQLRDRATLVPDPAAQKSLWRTLGRPGAVVADGEVLGAWRPRTSGKRLTVRVETWAPLDDATWAGVQDAAERLAAFRGVALASVDRA</sequence>
<feature type="compositionally biased region" description="Basic and acidic residues" evidence="1">
    <location>
        <begin position="281"/>
        <end position="290"/>
    </location>
</feature>
<dbReference type="PANTHER" id="PTHR38479:SF2">
    <property type="entry name" value="WINGED HELIX DNA-BINDING DOMAIN-CONTAINING PROTEIN"/>
    <property type="match status" value="1"/>
</dbReference>
<dbReference type="RefSeq" id="WP_284293685.1">
    <property type="nucleotide sequence ID" value="NZ_BSUK01000001.1"/>
</dbReference>
<dbReference type="Pfam" id="PF06224">
    <property type="entry name" value="AlkZ-like"/>
    <property type="match status" value="1"/>
</dbReference>
<evidence type="ECO:0000313" key="2">
    <source>
        <dbReference type="EMBL" id="GMA25023.1"/>
    </source>
</evidence>